<dbReference type="AlphaFoldDB" id="A0A327WNE7"/>
<comment type="caution">
    <text evidence="1">The sequence shown here is derived from an EMBL/GenBank/DDBJ whole genome shotgun (WGS) entry which is preliminary data.</text>
</comment>
<organism evidence="1 2">
    <name type="scientific">Larkinella arboricola</name>
    <dbReference type="NCBI Taxonomy" id="643671"/>
    <lineage>
        <taxon>Bacteria</taxon>
        <taxon>Pseudomonadati</taxon>
        <taxon>Bacteroidota</taxon>
        <taxon>Cytophagia</taxon>
        <taxon>Cytophagales</taxon>
        <taxon>Spirosomataceae</taxon>
        <taxon>Larkinella</taxon>
    </lineage>
</organism>
<proteinExistence type="predicted"/>
<gene>
    <name evidence="1" type="ORF">LX87_04637</name>
</gene>
<reference evidence="1 2" key="1">
    <citation type="submission" date="2018-06" db="EMBL/GenBank/DDBJ databases">
        <title>Genomic Encyclopedia of Archaeal and Bacterial Type Strains, Phase II (KMG-II): from individual species to whole genera.</title>
        <authorList>
            <person name="Goeker M."/>
        </authorList>
    </citation>
    <scope>NUCLEOTIDE SEQUENCE [LARGE SCALE GENOMIC DNA]</scope>
    <source>
        <strain evidence="1 2">DSM 21851</strain>
    </source>
</reference>
<dbReference type="EMBL" id="QLMC01000006">
    <property type="protein sequence ID" value="RAJ93125.1"/>
    <property type="molecule type" value="Genomic_DNA"/>
</dbReference>
<evidence type="ECO:0000313" key="1">
    <source>
        <dbReference type="EMBL" id="RAJ93125.1"/>
    </source>
</evidence>
<evidence type="ECO:0000313" key="2">
    <source>
        <dbReference type="Proteomes" id="UP000248790"/>
    </source>
</evidence>
<name>A0A327WNE7_LARAB</name>
<dbReference type="Proteomes" id="UP000248790">
    <property type="component" value="Unassembled WGS sequence"/>
</dbReference>
<sequence length="39" mass="4493">MIRILLLLITEQNLRKMSKGGKIYMVLSMHLSIGINTVY</sequence>
<protein>
    <submittedName>
        <fullName evidence="1">Uncharacterized protein</fullName>
    </submittedName>
</protein>
<keyword evidence="2" id="KW-1185">Reference proteome</keyword>
<accession>A0A327WNE7</accession>